<proteinExistence type="predicted"/>
<evidence type="ECO:0000313" key="2">
    <source>
        <dbReference type="Proteomes" id="UP000183567"/>
    </source>
</evidence>
<feature type="non-terminal residue" evidence="1">
    <location>
        <position position="31"/>
    </location>
</feature>
<organism evidence="1 2">
    <name type="scientific">Rhizopogon vesiculosus</name>
    <dbReference type="NCBI Taxonomy" id="180088"/>
    <lineage>
        <taxon>Eukaryota</taxon>
        <taxon>Fungi</taxon>
        <taxon>Dikarya</taxon>
        <taxon>Basidiomycota</taxon>
        <taxon>Agaricomycotina</taxon>
        <taxon>Agaricomycetes</taxon>
        <taxon>Agaricomycetidae</taxon>
        <taxon>Boletales</taxon>
        <taxon>Suillineae</taxon>
        <taxon>Rhizopogonaceae</taxon>
        <taxon>Rhizopogon</taxon>
    </lineage>
</organism>
<reference evidence="1 2" key="1">
    <citation type="submission" date="2016-03" db="EMBL/GenBank/DDBJ databases">
        <title>Comparative genomics of the ectomycorrhizal sister species Rhizopogon vinicolor and Rhizopogon vesiculosus (Basidiomycota: Boletales) reveals a divergence of the mating type B locus.</title>
        <authorList>
            <person name="Mujic A.B."/>
            <person name="Kuo A."/>
            <person name="Tritt A."/>
            <person name="Lipzen A."/>
            <person name="Chen C."/>
            <person name="Johnson J."/>
            <person name="Sharma A."/>
            <person name="Barry K."/>
            <person name="Grigoriev I.V."/>
            <person name="Spatafora J.W."/>
        </authorList>
    </citation>
    <scope>NUCLEOTIDE SEQUENCE [LARGE SCALE GENOMIC DNA]</scope>
    <source>
        <strain evidence="1 2">AM-OR11-056</strain>
    </source>
</reference>
<dbReference type="Proteomes" id="UP000183567">
    <property type="component" value="Unassembled WGS sequence"/>
</dbReference>
<protein>
    <submittedName>
        <fullName evidence="1">Uncharacterized protein</fullName>
    </submittedName>
</protein>
<gene>
    <name evidence="1" type="ORF">AZE42_13889</name>
</gene>
<dbReference type="EMBL" id="LVVM01004442">
    <property type="protein sequence ID" value="OJA12900.1"/>
    <property type="molecule type" value="Genomic_DNA"/>
</dbReference>
<sequence length="31" mass="3595">MKEMWGVADREGKAIRELDALKQDLKTVAEY</sequence>
<evidence type="ECO:0000313" key="1">
    <source>
        <dbReference type="EMBL" id="OJA12900.1"/>
    </source>
</evidence>
<name>A0A1J8QM94_9AGAM</name>
<keyword evidence="2" id="KW-1185">Reference proteome</keyword>
<comment type="caution">
    <text evidence="1">The sequence shown here is derived from an EMBL/GenBank/DDBJ whole genome shotgun (WGS) entry which is preliminary data.</text>
</comment>
<accession>A0A1J8QM94</accession>
<dbReference type="AlphaFoldDB" id="A0A1J8QM94"/>